<dbReference type="AlphaFoldDB" id="A0A157T2M6"/>
<proteinExistence type="predicted"/>
<dbReference type="EMBL" id="LT549890">
    <property type="protein sequence ID" value="SAI85703.1"/>
    <property type="molecule type" value="Genomic_DNA"/>
</dbReference>
<dbReference type="PATRIC" id="fig|2287.9.peg.2255"/>
<evidence type="ECO:0000313" key="2">
    <source>
        <dbReference type="EMBL" id="SAI85703.1"/>
    </source>
</evidence>
<sequence>MKLVVATNFDDSLLEELKKYPEVKYIFGSFKRTITGHGRAGFIIPDIKEEQFKNHISIAHSYGIKFLYTMNTNTLLGKEYDAEFIGKVMKEIDKLVSLGVDGFIIAVPFLIRLIRSEYPDLEVSASSFSRIHNVREVEEYANLGVNTIIMHEDANRDFKLLKEIASLSKTNKFDVELILNNSCLYGCPFRLTHDGISSITSMVNGVNDVWFEYPILLCATDVLNDPVNLIRSRWIRPEDIKYYEEIGINRFKIAGRNKKTEWILNVVKAFTERMYEGDLLDLVSYPQGRAATKAIQMVNGPSSYSVLTKVKIDNTKFPEGWIKFFLTNDCDTRSCKECKYCDIIAERVITIDGEPFKTDKWNIRQSYPINLIPKFKENGIKKGNQ</sequence>
<protein>
    <submittedName>
        <fullName evidence="2">Peptidase U32</fullName>
    </submittedName>
    <submittedName>
        <fullName evidence="1">U32 family peptidase</fullName>
    </submittedName>
</protein>
<reference evidence="1 4" key="3">
    <citation type="journal article" date="2020" name="Nat. Commun.">
        <title>The structures of two archaeal type IV pili illuminate evolutionary relationships.</title>
        <authorList>
            <person name="Wang F."/>
            <person name="Baquero D.P."/>
            <person name="Su Z."/>
            <person name="Beltran L.C."/>
            <person name="Prangishvili D."/>
            <person name="Krupovic M."/>
            <person name="Egelman E.H."/>
        </authorList>
    </citation>
    <scope>NUCLEOTIDE SEQUENCE [LARGE SCALE GENOMIC DNA]</scope>
    <source>
        <strain evidence="1 4">POZ149</strain>
    </source>
</reference>
<dbReference type="PANTHER" id="PTHR30217:SF10">
    <property type="entry name" value="23S RRNA 5-HYDROXYCYTIDINE C2501 SYNTHASE"/>
    <property type="match status" value="1"/>
</dbReference>
<evidence type="ECO:0000313" key="4">
    <source>
        <dbReference type="Proteomes" id="UP000594632"/>
    </source>
</evidence>
<dbReference type="Proteomes" id="UP000594632">
    <property type="component" value="Chromosome"/>
</dbReference>
<evidence type="ECO:0000313" key="1">
    <source>
        <dbReference type="EMBL" id="QPG49331.1"/>
    </source>
</evidence>
<dbReference type="OrthoDB" id="120329at2157"/>
<dbReference type="PANTHER" id="PTHR30217">
    <property type="entry name" value="PEPTIDASE U32 FAMILY"/>
    <property type="match status" value="1"/>
</dbReference>
<dbReference type="Proteomes" id="UP000076770">
    <property type="component" value="Chromosome i"/>
</dbReference>
<dbReference type="InterPro" id="IPR051454">
    <property type="entry name" value="RNA/ubiquinone_mod_enzymes"/>
</dbReference>
<dbReference type="EMBL" id="CP050869">
    <property type="protein sequence ID" value="QPG49331.1"/>
    <property type="molecule type" value="Genomic_DNA"/>
</dbReference>
<dbReference type="RefSeq" id="WP_009989050.1">
    <property type="nucleotide sequence ID" value="NZ_LT549890.1"/>
</dbReference>
<gene>
    <name evidence="1" type="ORF">HFC64_05435</name>
    <name evidence="2" type="ORF">SSOP1_2149</name>
</gene>
<reference evidence="3" key="1">
    <citation type="submission" date="2016-04" db="EMBL/GenBank/DDBJ databases">
        <authorList>
            <person name="Shah S.A."/>
            <person name="Garrett R.A."/>
        </authorList>
    </citation>
    <scope>NUCLEOTIDE SEQUENCE [LARGE SCALE GENOMIC DNA]</scope>
    <source>
        <strain evidence="3">ATCC 35091 / DSM 1616 / JCM 8930 / NBRC 15331 / P1</strain>
    </source>
</reference>
<name>A0A157T2M6_SACSO</name>
<organism evidence="2 3">
    <name type="scientific">Saccharolobus solfataricus</name>
    <name type="common">Sulfolobus solfataricus</name>
    <dbReference type="NCBI Taxonomy" id="2287"/>
    <lineage>
        <taxon>Archaea</taxon>
        <taxon>Thermoproteota</taxon>
        <taxon>Thermoprotei</taxon>
        <taxon>Sulfolobales</taxon>
        <taxon>Sulfolobaceae</taxon>
        <taxon>Saccharolobus</taxon>
    </lineage>
</organism>
<reference evidence="2" key="2">
    <citation type="submission" date="2016-04" db="EMBL/GenBank/DDBJ databases">
        <authorList>
            <person name="Evans L.H."/>
            <person name="Alamgir A."/>
            <person name="Owens N."/>
            <person name="Weber N.D."/>
            <person name="Virtaneva K."/>
            <person name="Barbian K."/>
            <person name="Babar A."/>
            <person name="Rosenke K."/>
        </authorList>
    </citation>
    <scope>NUCLEOTIDE SEQUENCE</scope>
    <source>
        <strain evidence="2">P1</strain>
    </source>
</reference>
<dbReference type="Pfam" id="PF01136">
    <property type="entry name" value="Peptidase_U32"/>
    <property type="match status" value="1"/>
</dbReference>
<evidence type="ECO:0000313" key="3">
    <source>
        <dbReference type="Proteomes" id="UP000076770"/>
    </source>
</evidence>
<dbReference type="GeneID" id="7805856"/>
<accession>A0A157T2M6</accession>
<dbReference type="InterPro" id="IPR001539">
    <property type="entry name" value="Peptidase_U32"/>
</dbReference>